<organism evidence="2">
    <name type="scientific">hydrothermal vent metagenome</name>
    <dbReference type="NCBI Taxonomy" id="652676"/>
    <lineage>
        <taxon>unclassified sequences</taxon>
        <taxon>metagenomes</taxon>
        <taxon>ecological metagenomes</taxon>
    </lineage>
</organism>
<name>A0A3B0ST42_9ZZZZ</name>
<protein>
    <recommendedName>
        <fullName evidence="1">TRASH domain-containing protein</fullName>
    </recommendedName>
</protein>
<reference evidence="2" key="1">
    <citation type="submission" date="2018-06" db="EMBL/GenBank/DDBJ databases">
        <authorList>
            <person name="Zhirakovskaya E."/>
        </authorList>
    </citation>
    <scope>NUCLEOTIDE SEQUENCE</scope>
</reference>
<proteinExistence type="predicted"/>
<dbReference type="EMBL" id="UOEI01000623">
    <property type="protein sequence ID" value="VAW08658.1"/>
    <property type="molecule type" value="Genomic_DNA"/>
</dbReference>
<evidence type="ECO:0000313" key="2">
    <source>
        <dbReference type="EMBL" id="VAW08658.1"/>
    </source>
</evidence>
<accession>A0A3B0ST42</accession>
<gene>
    <name evidence="2" type="ORF">MNBD_ACTINO01-1693</name>
</gene>
<dbReference type="AlphaFoldDB" id="A0A3B0ST42"/>
<dbReference type="Gene3D" id="1.10.620.20">
    <property type="entry name" value="Ribonucleotide Reductase, subunit A"/>
    <property type="match status" value="1"/>
</dbReference>
<feature type="domain" description="TRASH" evidence="1">
    <location>
        <begin position="6"/>
        <end position="44"/>
    </location>
</feature>
<dbReference type="InterPro" id="IPR012348">
    <property type="entry name" value="RNR-like"/>
</dbReference>
<dbReference type="GO" id="GO:0016491">
    <property type="term" value="F:oxidoreductase activity"/>
    <property type="evidence" value="ECO:0007669"/>
    <property type="project" value="InterPro"/>
</dbReference>
<dbReference type="Pfam" id="PF04945">
    <property type="entry name" value="YHS"/>
    <property type="match status" value="1"/>
</dbReference>
<evidence type="ECO:0000259" key="1">
    <source>
        <dbReference type="SMART" id="SM00746"/>
    </source>
</evidence>
<dbReference type="InterPro" id="IPR007029">
    <property type="entry name" value="YHS_dom"/>
</dbReference>
<sequence length="49" mass="5458">MATAKDPVCAMVIEESDAVGTSVHNGKTYYFCSMDCKEEFDENPEDYAD</sequence>
<dbReference type="SMART" id="SM00746">
    <property type="entry name" value="TRASH"/>
    <property type="match status" value="1"/>
</dbReference>
<dbReference type="InterPro" id="IPR009078">
    <property type="entry name" value="Ferritin-like_SF"/>
</dbReference>
<dbReference type="SUPFAM" id="SSF47240">
    <property type="entry name" value="Ferritin-like"/>
    <property type="match status" value="1"/>
</dbReference>
<dbReference type="InterPro" id="IPR011017">
    <property type="entry name" value="TRASH_dom"/>
</dbReference>